<dbReference type="Pfam" id="PF00061">
    <property type="entry name" value="Lipocalin"/>
    <property type="match status" value="1"/>
</dbReference>
<evidence type="ECO:0000313" key="6">
    <source>
        <dbReference type="Ensembl" id="ENSCAFP00040001222.1"/>
    </source>
</evidence>
<dbReference type="PANTHER" id="PTHR11430:SF124">
    <property type="entry name" value="LIPOCALIN 1-LIKE PROTEIN 1-RELATED"/>
    <property type="match status" value="1"/>
</dbReference>
<dbReference type="InterPro" id="IPR002450">
    <property type="entry name" value="von_Ebner_gland"/>
</dbReference>
<keyword evidence="3" id="KW-0964">Secreted</keyword>
<name>A0A8C0PRL5_CANLF</name>
<dbReference type="Proteomes" id="UP000694542">
    <property type="component" value="Chromosome 9"/>
</dbReference>
<dbReference type="PANTHER" id="PTHR11430">
    <property type="entry name" value="LIPOCALIN"/>
    <property type="match status" value="1"/>
</dbReference>
<evidence type="ECO:0000256" key="3">
    <source>
        <dbReference type="ARBA" id="ARBA00022525"/>
    </source>
</evidence>
<comment type="similarity">
    <text evidence="2">Belongs to the calycin superfamily. Lipocalin family.</text>
</comment>
<dbReference type="Gene3D" id="2.40.128.20">
    <property type="match status" value="1"/>
</dbReference>
<feature type="domain" description="Lipocalin/cytosolic fatty-acid binding" evidence="5">
    <location>
        <begin position="56"/>
        <end position="183"/>
    </location>
</feature>
<dbReference type="PRINTS" id="PR01175">
    <property type="entry name" value="VNEBNERGLAND"/>
</dbReference>
<comment type="subcellular location">
    <subcellularLocation>
        <location evidence="1">Secreted</location>
    </subcellularLocation>
</comment>
<accession>A0A8C0PRL5</accession>
<dbReference type="GO" id="GO:0005576">
    <property type="term" value="C:extracellular region"/>
    <property type="evidence" value="ECO:0007669"/>
    <property type="project" value="UniProtKB-SubCell"/>
</dbReference>
<dbReference type="InterPro" id="IPR012674">
    <property type="entry name" value="Calycin"/>
</dbReference>
<evidence type="ECO:0000313" key="7">
    <source>
        <dbReference type="Proteomes" id="UP000694542"/>
    </source>
</evidence>
<protein>
    <recommendedName>
        <fullName evidence="5">Lipocalin/cytosolic fatty-acid binding domain-containing protein</fullName>
    </recommendedName>
</protein>
<proteinExistence type="inferred from homology"/>
<sequence>MSFAQPVQAQASKLLAAVSTDPLDMKTLLLTIGFSLIAILQAQDPPALGKDTVAVSGKWYLKAMTADQEVPEKPDSVTPMILKAQKGGNLEAKITMLTNGQCQNITVVLHKTSEPGKYTAYEGQRVVFIQPSPVRDHYILYCEGELHGRQIRMAKLLGRDPEQSQEALEDFREFSRAKGLNQEILELAQSGRKDACAWSCPIASMVEPPAE</sequence>
<dbReference type="Ensembl" id="ENSCAFT00040001430.1">
    <property type="protein sequence ID" value="ENSCAFP00040001222.1"/>
    <property type="gene ID" value="ENSCAFG00040000786.1"/>
</dbReference>
<reference evidence="6" key="1">
    <citation type="submission" date="2018-10" db="EMBL/GenBank/DDBJ databases">
        <title>De novo assembly of a Great Dane genome.</title>
        <authorList>
            <person name="Kidd J.M."/>
            <person name="Pendleton A.L."/>
            <person name="Shen F."/>
            <person name="Emery S."/>
        </authorList>
    </citation>
    <scope>NUCLEOTIDE SEQUENCE [LARGE SCALE GENOMIC DNA]</scope>
    <source>
        <strain evidence="6">Great Dane</strain>
    </source>
</reference>
<evidence type="ECO:0000256" key="1">
    <source>
        <dbReference type="ARBA" id="ARBA00004613"/>
    </source>
</evidence>
<evidence type="ECO:0000256" key="2">
    <source>
        <dbReference type="ARBA" id="ARBA00006889"/>
    </source>
</evidence>
<dbReference type="AlphaFoldDB" id="A0A8C0PRL5"/>
<dbReference type="GO" id="GO:0036094">
    <property type="term" value="F:small molecule binding"/>
    <property type="evidence" value="ECO:0007669"/>
    <property type="project" value="InterPro"/>
</dbReference>
<reference evidence="6" key="2">
    <citation type="submission" date="2025-08" db="UniProtKB">
        <authorList>
            <consortium name="Ensembl"/>
        </authorList>
    </citation>
    <scope>IDENTIFICATION</scope>
</reference>
<dbReference type="InterPro" id="IPR000566">
    <property type="entry name" value="Lipocln_cytosolic_FA-bd_dom"/>
</dbReference>
<keyword evidence="4" id="KW-0732">Signal</keyword>
<evidence type="ECO:0000259" key="5">
    <source>
        <dbReference type="Pfam" id="PF00061"/>
    </source>
</evidence>
<dbReference type="InterPro" id="IPR002345">
    <property type="entry name" value="Lipocalin"/>
</dbReference>
<evidence type="ECO:0000256" key="4">
    <source>
        <dbReference type="ARBA" id="ARBA00022729"/>
    </source>
</evidence>
<dbReference type="CDD" id="cd19414">
    <property type="entry name" value="lipocalin_1_3_4_13-like"/>
    <property type="match status" value="1"/>
</dbReference>
<organism evidence="6 7">
    <name type="scientific">Canis lupus familiaris</name>
    <name type="common">Dog</name>
    <name type="synonym">Canis familiaris</name>
    <dbReference type="NCBI Taxonomy" id="9615"/>
    <lineage>
        <taxon>Eukaryota</taxon>
        <taxon>Metazoa</taxon>
        <taxon>Chordata</taxon>
        <taxon>Craniata</taxon>
        <taxon>Vertebrata</taxon>
        <taxon>Euteleostomi</taxon>
        <taxon>Mammalia</taxon>
        <taxon>Eutheria</taxon>
        <taxon>Laurasiatheria</taxon>
        <taxon>Carnivora</taxon>
        <taxon>Caniformia</taxon>
        <taxon>Canidae</taxon>
        <taxon>Canis</taxon>
    </lineage>
</organism>
<dbReference type="SUPFAM" id="SSF50814">
    <property type="entry name" value="Lipocalins"/>
    <property type="match status" value="1"/>
</dbReference>